<evidence type="ECO:0000256" key="2">
    <source>
        <dbReference type="ARBA" id="ARBA00022741"/>
    </source>
</evidence>
<evidence type="ECO:0000256" key="4">
    <source>
        <dbReference type="ARBA" id="ARBA00022840"/>
    </source>
</evidence>
<dbReference type="EMBL" id="JAKOGI010000040">
    <property type="protein sequence ID" value="KAJ8447254.1"/>
    <property type="molecule type" value="Genomic_DNA"/>
</dbReference>
<name>A0A9Q1QMH5_9CARY</name>
<dbReference type="OrthoDB" id="18797at2759"/>
<keyword evidence="5 6" id="KW-0175">Coiled coil</keyword>
<dbReference type="AlphaFoldDB" id="A0A9Q1QMH5"/>
<protein>
    <recommendedName>
        <fullName evidence="7">Zinc-hook domain-containing protein</fullName>
    </recommendedName>
</protein>
<evidence type="ECO:0000313" key="9">
    <source>
        <dbReference type="Proteomes" id="UP001153076"/>
    </source>
</evidence>
<dbReference type="InterPro" id="IPR013134">
    <property type="entry name" value="Zn_hook_RAD50"/>
</dbReference>
<dbReference type="GO" id="GO:0070192">
    <property type="term" value="P:chromosome organization involved in meiotic cell cycle"/>
    <property type="evidence" value="ECO:0007669"/>
    <property type="project" value="TreeGrafter"/>
</dbReference>
<dbReference type="PANTHER" id="PTHR18867:SF12">
    <property type="entry name" value="DNA REPAIR PROTEIN RAD50"/>
    <property type="match status" value="1"/>
</dbReference>
<evidence type="ECO:0000259" key="7">
    <source>
        <dbReference type="Pfam" id="PF04423"/>
    </source>
</evidence>
<proteinExistence type="predicted"/>
<evidence type="ECO:0000256" key="5">
    <source>
        <dbReference type="ARBA" id="ARBA00023054"/>
    </source>
</evidence>
<evidence type="ECO:0000256" key="1">
    <source>
        <dbReference type="ARBA" id="ARBA00022723"/>
    </source>
</evidence>
<evidence type="ECO:0000256" key="6">
    <source>
        <dbReference type="SAM" id="Coils"/>
    </source>
</evidence>
<dbReference type="GO" id="GO:0000722">
    <property type="term" value="P:telomere maintenance via recombination"/>
    <property type="evidence" value="ECO:0007669"/>
    <property type="project" value="TreeGrafter"/>
</dbReference>
<dbReference type="PANTHER" id="PTHR18867">
    <property type="entry name" value="RAD50"/>
    <property type="match status" value="1"/>
</dbReference>
<feature type="coiled-coil region" evidence="6">
    <location>
        <begin position="131"/>
        <end position="241"/>
    </location>
</feature>
<sequence>MRQMFDPFERVARAHHICPCCERPFSAEEEDEFVRKQRIKAASSAEHMKTLAAESASADSIFQQLDKFRVVYEEYVKIAKEAIPQAEKDLTELTEELEQKTQALDDILGIVAQVKADKDSIEALVPPVDAADRSFQEIQNLQKQVDDLEYKLDFRGQGVRSMEEIQSELNTLQGTKDSLQNDIEKLRDEQRYMENDLSSLQMRWHSVREEKLKVANQLAYIKSIQEELEHLEEEKSHLELEEKVQRPDWLQL</sequence>
<dbReference type="GO" id="GO:0007004">
    <property type="term" value="P:telomere maintenance via telomerase"/>
    <property type="evidence" value="ECO:0007669"/>
    <property type="project" value="TreeGrafter"/>
</dbReference>
<organism evidence="8 9">
    <name type="scientific">Carnegiea gigantea</name>
    <dbReference type="NCBI Taxonomy" id="171969"/>
    <lineage>
        <taxon>Eukaryota</taxon>
        <taxon>Viridiplantae</taxon>
        <taxon>Streptophyta</taxon>
        <taxon>Embryophyta</taxon>
        <taxon>Tracheophyta</taxon>
        <taxon>Spermatophyta</taxon>
        <taxon>Magnoliopsida</taxon>
        <taxon>eudicotyledons</taxon>
        <taxon>Gunneridae</taxon>
        <taxon>Pentapetalae</taxon>
        <taxon>Caryophyllales</taxon>
        <taxon>Cactineae</taxon>
        <taxon>Cactaceae</taxon>
        <taxon>Cactoideae</taxon>
        <taxon>Echinocereeae</taxon>
        <taxon>Carnegiea</taxon>
    </lineage>
</organism>
<feature type="domain" description="Zinc-hook" evidence="7">
    <location>
        <begin position="11"/>
        <end position="46"/>
    </location>
</feature>
<dbReference type="GO" id="GO:0046872">
    <property type="term" value="F:metal ion binding"/>
    <property type="evidence" value="ECO:0007669"/>
    <property type="project" value="UniProtKB-KW"/>
</dbReference>
<dbReference type="GO" id="GO:0030870">
    <property type="term" value="C:Mre11 complex"/>
    <property type="evidence" value="ECO:0007669"/>
    <property type="project" value="TreeGrafter"/>
</dbReference>
<dbReference type="GO" id="GO:0005524">
    <property type="term" value="F:ATP binding"/>
    <property type="evidence" value="ECO:0007669"/>
    <property type="project" value="UniProtKB-KW"/>
</dbReference>
<keyword evidence="3" id="KW-0862">Zinc</keyword>
<keyword evidence="1" id="KW-0479">Metal-binding</keyword>
<comment type="caution">
    <text evidence="8">The sequence shown here is derived from an EMBL/GenBank/DDBJ whole genome shotgun (WGS) entry which is preliminary data.</text>
</comment>
<dbReference type="GO" id="GO:0043047">
    <property type="term" value="F:single-stranded telomeric DNA binding"/>
    <property type="evidence" value="ECO:0007669"/>
    <property type="project" value="TreeGrafter"/>
</dbReference>
<evidence type="ECO:0000313" key="8">
    <source>
        <dbReference type="EMBL" id="KAJ8447254.1"/>
    </source>
</evidence>
<keyword evidence="2" id="KW-0547">Nucleotide-binding</keyword>
<reference evidence="8" key="1">
    <citation type="submission" date="2022-04" db="EMBL/GenBank/DDBJ databases">
        <title>Carnegiea gigantea Genome sequencing and assembly v2.</title>
        <authorList>
            <person name="Copetti D."/>
            <person name="Sanderson M.J."/>
            <person name="Burquez A."/>
            <person name="Wojciechowski M.F."/>
        </authorList>
    </citation>
    <scope>NUCLEOTIDE SEQUENCE</scope>
    <source>
        <strain evidence="8">SGP5-SGP5p</strain>
        <tissue evidence="8">Aerial part</tissue>
    </source>
</reference>
<keyword evidence="4" id="KW-0067">ATP-binding</keyword>
<dbReference type="Pfam" id="PF04423">
    <property type="entry name" value="Rad50_zn_hook"/>
    <property type="match status" value="1"/>
</dbReference>
<dbReference type="GO" id="GO:0003691">
    <property type="term" value="F:double-stranded telomeric DNA binding"/>
    <property type="evidence" value="ECO:0007669"/>
    <property type="project" value="TreeGrafter"/>
</dbReference>
<dbReference type="Proteomes" id="UP001153076">
    <property type="component" value="Unassembled WGS sequence"/>
</dbReference>
<keyword evidence="9" id="KW-1185">Reference proteome</keyword>
<evidence type="ECO:0000256" key="3">
    <source>
        <dbReference type="ARBA" id="ARBA00022833"/>
    </source>
</evidence>
<accession>A0A9Q1QMH5</accession>
<gene>
    <name evidence="8" type="ORF">Cgig2_030485</name>
</gene>
<dbReference type="GO" id="GO:0000794">
    <property type="term" value="C:condensed nuclear chromosome"/>
    <property type="evidence" value="ECO:0007669"/>
    <property type="project" value="TreeGrafter"/>
</dbReference>
<dbReference type="GO" id="GO:0051880">
    <property type="term" value="F:G-quadruplex DNA binding"/>
    <property type="evidence" value="ECO:0007669"/>
    <property type="project" value="TreeGrafter"/>
</dbReference>
<feature type="coiled-coil region" evidence="6">
    <location>
        <begin position="76"/>
        <end position="103"/>
    </location>
</feature>
<dbReference type="GO" id="GO:0006302">
    <property type="term" value="P:double-strand break repair"/>
    <property type="evidence" value="ECO:0007669"/>
    <property type="project" value="TreeGrafter"/>
</dbReference>